<keyword evidence="3" id="KW-1185">Reference proteome</keyword>
<evidence type="ECO:0000313" key="3">
    <source>
        <dbReference type="Proteomes" id="UP000070263"/>
    </source>
</evidence>
<dbReference type="InterPro" id="IPR003594">
    <property type="entry name" value="HATPase_dom"/>
</dbReference>
<dbReference type="Gene3D" id="3.30.565.10">
    <property type="entry name" value="Histidine kinase-like ATPase, C-terminal domain"/>
    <property type="match status" value="1"/>
</dbReference>
<comment type="caution">
    <text evidence="2">The sequence shown here is derived from an EMBL/GenBank/DDBJ whole genome shotgun (WGS) entry which is preliminary data.</text>
</comment>
<protein>
    <recommendedName>
        <fullName evidence="1">Histidine kinase/HSP90-like ATPase domain-containing protein</fullName>
    </recommendedName>
</protein>
<evidence type="ECO:0000313" key="2">
    <source>
        <dbReference type="EMBL" id="KXB06612.1"/>
    </source>
</evidence>
<name>A0A133VJI3_9EURY</name>
<accession>A0A133VJI3</accession>
<dbReference type="PRINTS" id="PR00344">
    <property type="entry name" value="BCTRLSENSOR"/>
</dbReference>
<dbReference type="SUPFAM" id="SSF55874">
    <property type="entry name" value="ATPase domain of HSP90 chaperone/DNA topoisomerase II/histidine kinase"/>
    <property type="match status" value="1"/>
</dbReference>
<dbReference type="Pfam" id="PF02518">
    <property type="entry name" value="HATPase_c"/>
    <property type="match status" value="1"/>
</dbReference>
<feature type="domain" description="Histidine kinase/HSP90-like ATPase" evidence="1">
    <location>
        <begin position="41"/>
        <end position="91"/>
    </location>
</feature>
<proteinExistence type="predicted"/>
<dbReference type="AlphaFoldDB" id="A0A133VJI3"/>
<dbReference type="InterPro" id="IPR004358">
    <property type="entry name" value="Sig_transdc_His_kin-like_C"/>
</dbReference>
<dbReference type="Proteomes" id="UP000070263">
    <property type="component" value="Unassembled WGS sequence"/>
</dbReference>
<dbReference type="EMBL" id="LHYE01000038">
    <property type="protein sequence ID" value="KXB06612.1"/>
    <property type="molecule type" value="Genomic_DNA"/>
</dbReference>
<sequence length="92" mass="10212">MRPKINHRRRDGLFAYSFSVWEGAASKILIFLLRDSPRELRVFERGFKSGETGGSGLGMYLMKEIAQSYGGSAKVEDSELGGARVTVQLKKA</sequence>
<reference evidence="2 3" key="1">
    <citation type="journal article" date="2016" name="Sci. Rep.">
        <title>Metabolic traits of an uncultured archaeal lineage -MSBL1- from brine pools of the Red Sea.</title>
        <authorList>
            <person name="Mwirichia R."/>
            <person name="Alam I."/>
            <person name="Rashid M."/>
            <person name="Vinu M."/>
            <person name="Ba-Alawi W."/>
            <person name="Anthony Kamau A."/>
            <person name="Kamanda Ngugi D."/>
            <person name="Goker M."/>
            <person name="Klenk H.P."/>
            <person name="Bajic V."/>
            <person name="Stingl U."/>
        </authorList>
    </citation>
    <scope>NUCLEOTIDE SEQUENCE [LARGE SCALE GENOMIC DNA]</scope>
    <source>
        <strain evidence="2">SCGC-AAA382A20</strain>
    </source>
</reference>
<gene>
    <name evidence="2" type="ORF">AKJ51_03360</name>
</gene>
<dbReference type="InterPro" id="IPR036890">
    <property type="entry name" value="HATPase_C_sf"/>
</dbReference>
<organism evidence="2 3">
    <name type="scientific">candidate division MSBL1 archaeon SCGC-AAA382A20</name>
    <dbReference type="NCBI Taxonomy" id="1698280"/>
    <lineage>
        <taxon>Archaea</taxon>
        <taxon>Methanobacteriati</taxon>
        <taxon>Methanobacteriota</taxon>
        <taxon>candidate division MSBL1</taxon>
    </lineage>
</organism>
<dbReference type="GO" id="GO:0016772">
    <property type="term" value="F:transferase activity, transferring phosphorus-containing groups"/>
    <property type="evidence" value="ECO:0007669"/>
    <property type="project" value="InterPro"/>
</dbReference>
<evidence type="ECO:0000259" key="1">
    <source>
        <dbReference type="Pfam" id="PF02518"/>
    </source>
</evidence>